<dbReference type="EC" id="6.3.2.9" evidence="9"/>
<dbReference type="NCBIfam" id="TIGR01087">
    <property type="entry name" value="murD"/>
    <property type="match status" value="1"/>
</dbReference>
<dbReference type="HAMAP" id="MF_00639">
    <property type="entry name" value="MurD"/>
    <property type="match status" value="1"/>
</dbReference>
<evidence type="ECO:0000259" key="10">
    <source>
        <dbReference type="Pfam" id="PF08245"/>
    </source>
</evidence>
<dbReference type="PANTHER" id="PTHR43692:SF1">
    <property type="entry name" value="UDP-N-ACETYLMURAMOYLALANINE--D-GLUTAMATE LIGASE"/>
    <property type="match status" value="1"/>
</dbReference>
<dbReference type="GO" id="GO:0008360">
    <property type="term" value="P:regulation of cell shape"/>
    <property type="evidence" value="ECO:0007669"/>
    <property type="project" value="UniProtKB-KW"/>
</dbReference>
<keyword evidence="9" id="KW-0573">Peptidoglycan synthesis</keyword>
<gene>
    <name evidence="9 11" type="primary">murD</name>
    <name evidence="11" type="ORF">NVS88_02635</name>
</gene>
<feature type="binding site" evidence="9">
    <location>
        <begin position="126"/>
        <end position="132"/>
    </location>
    <ligand>
        <name>ATP</name>
        <dbReference type="ChEBI" id="CHEBI:30616"/>
    </ligand>
</feature>
<dbReference type="EMBL" id="JANRHA010000001">
    <property type="protein sequence ID" value="MDG3013449.1"/>
    <property type="molecule type" value="Genomic_DNA"/>
</dbReference>
<keyword evidence="8 9" id="KW-0131">Cell cycle</keyword>
<dbReference type="GO" id="GO:0004326">
    <property type="term" value="F:tetrahydrofolylpolyglutamate synthase activity"/>
    <property type="evidence" value="ECO:0007669"/>
    <property type="project" value="InterPro"/>
</dbReference>
<keyword evidence="9" id="KW-0133">Cell shape</keyword>
<evidence type="ECO:0000256" key="9">
    <source>
        <dbReference type="HAMAP-Rule" id="MF_00639"/>
    </source>
</evidence>
<reference evidence="11" key="1">
    <citation type="submission" date="2022-08" db="EMBL/GenBank/DDBJ databases">
        <title>Genome analysis of Corynebacteriales strain.</title>
        <authorList>
            <person name="Lee S.D."/>
        </authorList>
    </citation>
    <scope>NUCLEOTIDE SEQUENCE</scope>
    <source>
        <strain evidence="11">D3-21</strain>
    </source>
</reference>
<evidence type="ECO:0000256" key="8">
    <source>
        <dbReference type="ARBA" id="ARBA00023306"/>
    </source>
</evidence>
<organism evidence="11 12">
    <name type="scientific">Speluncibacter jeojiensis</name>
    <dbReference type="NCBI Taxonomy" id="2710754"/>
    <lineage>
        <taxon>Bacteria</taxon>
        <taxon>Bacillati</taxon>
        <taxon>Actinomycetota</taxon>
        <taxon>Actinomycetes</taxon>
        <taxon>Mycobacteriales</taxon>
        <taxon>Speluncibacteraceae</taxon>
        <taxon>Speluncibacter</taxon>
    </lineage>
</organism>
<keyword evidence="4 9" id="KW-0436">Ligase</keyword>
<dbReference type="InterPro" id="IPR013221">
    <property type="entry name" value="Mur_ligase_cen"/>
</dbReference>
<dbReference type="GO" id="GO:0071555">
    <property type="term" value="P:cell wall organization"/>
    <property type="evidence" value="ECO:0007669"/>
    <property type="project" value="UniProtKB-KW"/>
</dbReference>
<dbReference type="SUPFAM" id="SSF53623">
    <property type="entry name" value="MurD-like peptide ligases, catalytic domain"/>
    <property type="match status" value="1"/>
</dbReference>
<keyword evidence="7 9" id="KW-0067">ATP-binding</keyword>
<dbReference type="Gene3D" id="3.40.1190.10">
    <property type="entry name" value="Mur-like, catalytic domain"/>
    <property type="match status" value="1"/>
</dbReference>
<dbReference type="GO" id="GO:0008764">
    <property type="term" value="F:UDP-N-acetylmuramoylalanine-D-glutamate ligase activity"/>
    <property type="evidence" value="ECO:0007669"/>
    <property type="project" value="UniProtKB-UniRule"/>
</dbReference>
<evidence type="ECO:0000256" key="1">
    <source>
        <dbReference type="ARBA" id="ARBA00004496"/>
    </source>
</evidence>
<comment type="subcellular location">
    <subcellularLocation>
        <location evidence="1 9">Cytoplasm</location>
    </subcellularLocation>
</comment>
<dbReference type="GO" id="GO:0009252">
    <property type="term" value="P:peptidoglycan biosynthetic process"/>
    <property type="evidence" value="ECO:0007669"/>
    <property type="project" value="UniProtKB-UniRule"/>
</dbReference>
<evidence type="ECO:0000256" key="2">
    <source>
        <dbReference type="ARBA" id="ARBA00004752"/>
    </source>
</evidence>
<evidence type="ECO:0000313" key="11">
    <source>
        <dbReference type="EMBL" id="MDG3013449.1"/>
    </source>
</evidence>
<keyword evidence="5 9" id="KW-0132">Cell division</keyword>
<dbReference type="Gene3D" id="3.40.50.720">
    <property type="entry name" value="NAD(P)-binding Rossmann-like Domain"/>
    <property type="match status" value="1"/>
</dbReference>
<dbReference type="InterPro" id="IPR005762">
    <property type="entry name" value="MurD"/>
</dbReference>
<dbReference type="AlphaFoldDB" id="A0A9X4LWH2"/>
<comment type="function">
    <text evidence="9">Cell wall formation. Catalyzes the addition of glutamate to the nucleotide precursor UDP-N-acetylmuramoyl-L-alanine (UMA).</text>
</comment>
<name>A0A9X4LWH2_9ACTN</name>
<keyword evidence="9" id="KW-0961">Cell wall biogenesis/degradation</keyword>
<proteinExistence type="inferred from homology"/>
<dbReference type="GO" id="GO:0005737">
    <property type="term" value="C:cytoplasm"/>
    <property type="evidence" value="ECO:0007669"/>
    <property type="project" value="UniProtKB-SubCell"/>
</dbReference>
<accession>A0A9X4LWH2</accession>
<evidence type="ECO:0000256" key="5">
    <source>
        <dbReference type="ARBA" id="ARBA00022618"/>
    </source>
</evidence>
<evidence type="ECO:0000256" key="4">
    <source>
        <dbReference type="ARBA" id="ARBA00022598"/>
    </source>
</evidence>
<comment type="similarity">
    <text evidence="9">Belongs to the MurCDEF family.</text>
</comment>
<dbReference type="InterPro" id="IPR036615">
    <property type="entry name" value="Mur_ligase_C_dom_sf"/>
</dbReference>
<dbReference type="SUPFAM" id="SSF53244">
    <property type="entry name" value="MurD-like peptide ligases, peptide-binding domain"/>
    <property type="match status" value="1"/>
</dbReference>
<dbReference type="GO" id="GO:0005524">
    <property type="term" value="F:ATP binding"/>
    <property type="evidence" value="ECO:0007669"/>
    <property type="project" value="UniProtKB-UniRule"/>
</dbReference>
<evidence type="ECO:0000256" key="7">
    <source>
        <dbReference type="ARBA" id="ARBA00022840"/>
    </source>
</evidence>
<comment type="pathway">
    <text evidence="2 9">Cell wall biogenesis; peptidoglycan biosynthesis.</text>
</comment>
<keyword evidence="6 9" id="KW-0547">Nucleotide-binding</keyword>
<dbReference type="PANTHER" id="PTHR43692">
    <property type="entry name" value="UDP-N-ACETYLMURAMOYLALANINE--D-GLUTAMATE LIGASE"/>
    <property type="match status" value="1"/>
</dbReference>
<evidence type="ECO:0000256" key="3">
    <source>
        <dbReference type="ARBA" id="ARBA00022490"/>
    </source>
</evidence>
<keyword evidence="12" id="KW-1185">Reference proteome</keyword>
<comment type="catalytic activity">
    <reaction evidence="9">
        <text>UDP-N-acetyl-alpha-D-muramoyl-L-alanine + D-glutamate + ATP = UDP-N-acetyl-alpha-D-muramoyl-L-alanyl-D-glutamate + ADP + phosphate + H(+)</text>
        <dbReference type="Rhea" id="RHEA:16429"/>
        <dbReference type="ChEBI" id="CHEBI:15378"/>
        <dbReference type="ChEBI" id="CHEBI:29986"/>
        <dbReference type="ChEBI" id="CHEBI:30616"/>
        <dbReference type="ChEBI" id="CHEBI:43474"/>
        <dbReference type="ChEBI" id="CHEBI:83898"/>
        <dbReference type="ChEBI" id="CHEBI:83900"/>
        <dbReference type="ChEBI" id="CHEBI:456216"/>
        <dbReference type="EC" id="6.3.2.9"/>
    </reaction>
</comment>
<comment type="caution">
    <text evidence="11">The sequence shown here is derived from an EMBL/GenBank/DDBJ whole genome shotgun (WGS) entry which is preliminary data.</text>
</comment>
<dbReference type="Gene3D" id="3.90.190.20">
    <property type="entry name" value="Mur ligase, C-terminal domain"/>
    <property type="match status" value="1"/>
</dbReference>
<evidence type="ECO:0000256" key="6">
    <source>
        <dbReference type="ARBA" id="ARBA00022741"/>
    </source>
</evidence>
<dbReference type="PROSITE" id="PS01011">
    <property type="entry name" value="FOLYLPOLYGLU_SYNT_1"/>
    <property type="match status" value="1"/>
</dbReference>
<sequence length="498" mass="50323">MTGPRPGPGELGFLDGAHVFVTGAGVSGRAAARALIALGARVSVVDANQSAAVAGLEVAVLTPEQALGRLGEVALVVTSPGWRPDAPLLTRASELGVPVWGDVELAWRMDRLGWFGAPRRWLAVTGTNGKTTTTTMLDSILRAAGLASAACGNIGLPVLDALAAEPRAEVLAVELSSFQLHWAPSVHPEAGVVLNIAEDHLDWHGGMDAYAAAKARVLTGRVGAVGLDDPVAAGLAAQSPAETTVGFRLGEPAPGELGVVGDELVDRAFGDGGGAGDSRSAAPVVLARVDQVHPGGPPGLLDALAAALLARSIGVPAQAVAAGLDAHEVGPHRSALVVTVDGVGYVDDSKATNPHAARASILAHPRVVWLAGGLLKGASVDELVAEIGPRLAGAVLIGRDRGEIAAAMSRHAPEVPVVEVFTRDDASVGTGQGSSRVLDAGSDADQVMLAAVASARELAHPGDTVLLAPAAASLDMFADYGHRGRSFAHAALQVTADS</sequence>
<feature type="domain" description="Mur ligase central" evidence="10">
    <location>
        <begin position="124"/>
        <end position="231"/>
    </location>
</feature>
<keyword evidence="3 9" id="KW-0963">Cytoplasm</keyword>
<evidence type="ECO:0000313" key="12">
    <source>
        <dbReference type="Proteomes" id="UP001152755"/>
    </source>
</evidence>
<dbReference type="Proteomes" id="UP001152755">
    <property type="component" value="Unassembled WGS sequence"/>
</dbReference>
<dbReference type="GO" id="GO:0051301">
    <property type="term" value="P:cell division"/>
    <property type="evidence" value="ECO:0007669"/>
    <property type="project" value="UniProtKB-KW"/>
</dbReference>
<dbReference type="RefSeq" id="WP_332519091.1">
    <property type="nucleotide sequence ID" value="NZ_JANRHA010000001.1"/>
</dbReference>
<dbReference type="Pfam" id="PF08245">
    <property type="entry name" value="Mur_ligase_M"/>
    <property type="match status" value="1"/>
</dbReference>
<protein>
    <recommendedName>
        <fullName evidence="9">UDP-N-acetylmuramoylalanine--D-glutamate ligase</fullName>
        <ecNumber evidence="9">6.3.2.9</ecNumber>
    </recommendedName>
    <alternativeName>
        <fullName evidence="9">D-glutamic acid-adding enzyme</fullName>
    </alternativeName>
    <alternativeName>
        <fullName evidence="9">UDP-N-acetylmuramoyl-L-alanyl-D-glutamate synthetase</fullName>
    </alternativeName>
</protein>
<dbReference type="InterPro" id="IPR018109">
    <property type="entry name" value="Folylpolyglutamate_synth_CS"/>
</dbReference>
<dbReference type="InterPro" id="IPR036565">
    <property type="entry name" value="Mur-like_cat_sf"/>
</dbReference>
<dbReference type="SUPFAM" id="SSF51984">
    <property type="entry name" value="MurCD N-terminal domain"/>
    <property type="match status" value="1"/>
</dbReference>